<gene>
    <name evidence="1" type="ORF">CDAR_204951</name>
</gene>
<organism evidence="1 2">
    <name type="scientific">Caerostris darwini</name>
    <dbReference type="NCBI Taxonomy" id="1538125"/>
    <lineage>
        <taxon>Eukaryota</taxon>
        <taxon>Metazoa</taxon>
        <taxon>Ecdysozoa</taxon>
        <taxon>Arthropoda</taxon>
        <taxon>Chelicerata</taxon>
        <taxon>Arachnida</taxon>
        <taxon>Araneae</taxon>
        <taxon>Araneomorphae</taxon>
        <taxon>Entelegynae</taxon>
        <taxon>Araneoidea</taxon>
        <taxon>Araneidae</taxon>
        <taxon>Caerostris</taxon>
    </lineage>
</organism>
<keyword evidence="2" id="KW-1185">Reference proteome</keyword>
<proteinExistence type="predicted"/>
<comment type="caution">
    <text evidence="1">The sequence shown here is derived from an EMBL/GenBank/DDBJ whole genome shotgun (WGS) entry which is preliminary data.</text>
</comment>
<evidence type="ECO:0000313" key="2">
    <source>
        <dbReference type="Proteomes" id="UP001054837"/>
    </source>
</evidence>
<dbReference type="EMBL" id="BPLQ01008352">
    <property type="protein sequence ID" value="GIY36718.1"/>
    <property type="molecule type" value="Genomic_DNA"/>
</dbReference>
<dbReference type="Proteomes" id="UP001054837">
    <property type="component" value="Unassembled WGS sequence"/>
</dbReference>
<protein>
    <submittedName>
        <fullName evidence="1">Uncharacterized protein</fullName>
    </submittedName>
</protein>
<accession>A0AAV4SQT5</accession>
<dbReference type="AlphaFoldDB" id="A0AAV4SQT5"/>
<evidence type="ECO:0000313" key="1">
    <source>
        <dbReference type="EMBL" id="GIY36718.1"/>
    </source>
</evidence>
<reference evidence="1 2" key="1">
    <citation type="submission" date="2021-06" db="EMBL/GenBank/DDBJ databases">
        <title>Caerostris darwini draft genome.</title>
        <authorList>
            <person name="Kono N."/>
            <person name="Arakawa K."/>
        </authorList>
    </citation>
    <scope>NUCLEOTIDE SEQUENCE [LARGE SCALE GENOMIC DNA]</scope>
</reference>
<sequence>MLLTINCVPRPVPLFNSPTQSHSLTLFPTAAQSYPSELSWIRKNRLFTPSPFTTSYSDSDSISAQPLTVFVGHDGNIFRYVLFIPRDGNHKCASEGSNAKGVEVFLERL</sequence>
<name>A0AAV4SQT5_9ARAC</name>